<dbReference type="Gene3D" id="2.30.130.10">
    <property type="entry name" value="PUA domain"/>
    <property type="match status" value="1"/>
</dbReference>
<organism evidence="14 15">
    <name type="scientific">Ursus americanus</name>
    <name type="common">American black bear</name>
    <name type="synonym">Euarctos americanus</name>
    <dbReference type="NCBI Taxonomy" id="9643"/>
    <lineage>
        <taxon>Eukaryota</taxon>
        <taxon>Metazoa</taxon>
        <taxon>Chordata</taxon>
        <taxon>Craniata</taxon>
        <taxon>Vertebrata</taxon>
        <taxon>Euteleostomi</taxon>
        <taxon>Mammalia</taxon>
        <taxon>Eutheria</taxon>
        <taxon>Laurasiatheria</taxon>
        <taxon>Carnivora</taxon>
        <taxon>Caniformia</taxon>
        <taxon>Ursidae</taxon>
        <taxon>Ursus</taxon>
    </lineage>
</organism>
<dbReference type="FunFam" id="3.30.2350.10:FF:000001">
    <property type="entry name" value="H/ACA ribonucleoprotein complex subunit CBF5"/>
    <property type="match status" value="1"/>
</dbReference>
<comment type="catalytic activity">
    <reaction evidence="1">
        <text>uridine in 5S rRNA = pseudouridine in 5S rRNA</text>
        <dbReference type="Rhea" id="RHEA:47036"/>
        <dbReference type="Rhea" id="RHEA-COMP:11730"/>
        <dbReference type="Rhea" id="RHEA-COMP:11731"/>
        <dbReference type="ChEBI" id="CHEBI:65314"/>
        <dbReference type="ChEBI" id="CHEBI:65315"/>
    </reaction>
</comment>
<dbReference type="GO" id="GO:0031429">
    <property type="term" value="C:box H/ACA snoRNP complex"/>
    <property type="evidence" value="ECO:0007669"/>
    <property type="project" value="TreeGrafter"/>
</dbReference>
<dbReference type="PROSITE" id="PS50890">
    <property type="entry name" value="PUA"/>
    <property type="match status" value="1"/>
</dbReference>
<dbReference type="Pfam" id="PF01509">
    <property type="entry name" value="TruB_N"/>
    <property type="match status" value="1"/>
</dbReference>
<keyword evidence="4" id="KW-0413">Isomerase</keyword>
<dbReference type="Ensembl" id="ENSUAMT00000033341.1">
    <property type="protein sequence ID" value="ENSUAMP00000029887.1"/>
    <property type="gene ID" value="ENSUAMG00000022721.1"/>
</dbReference>
<reference evidence="15" key="1">
    <citation type="submission" date="2016-06" db="EMBL/GenBank/DDBJ databases">
        <title>De novo assembly and RNA-Seq shows season-dependent expression and editing in black bear kidneys.</title>
        <authorList>
            <person name="Korstanje R."/>
            <person name="Srivastava A."/>
            <person name="Sarsani V.K."/>
            <person name="Sheehan S.M."/>
            <person name="Seger R.L."/>
            <person name="Barter M.E."/>
            <person name="Lindqvist C."/>
            <person name="Brody L.C."/>
            <person name="Mullikin J.C."/>
        </authorList>
    </citation>
    <scope>NUCLEOTIDE SEQUENCE [LARGE SCALE GENOMIC DNA]</scope>
</reference>
<dbReference type="GeneTree" id="ENSGT00510000047092"/>
<feature type="domain" description="PUA" evidence="12">
    <location>
        <begin position="292"/>
        <end position="366"/>
    </location>
</feature>
<evidence type="ECO:0000256" key="10">
    <source>
        <dbReference type="ARBA" id="ARBA00081004"/>
    </source>
</evidence>
<name>A0A452SC43_URSAM</name>
<dbReference type="GO" id="GO:0015030">
    <property type="term" value="C:Cajal body"/>
    <property type="evidence" value="ECO:0007669"/>
    <property type="project" value="UniProtKB-SubCell"/>
</dbReference>
<dbReference type="Proteomes" id="UP000291022">
    <property type="component" value="Unassembled WGS sequence"/>
</dbReference>
<protein>
    <recommendedName>
        <fullName evidence="5">H/ACA ribonucleoprotein complex subunit DKC1</fullName>
    </recommendedName>
    <alternativeName>
        <fullName evidence="6">Dyskerin</fullName>
    </alternativeName>
    <alternativeName>
        <fullName evidence="8">Nopp140-associated protein of 57 kDa</fullName>
    </alternativeName>
    <alternativeName>
        <fullName evidence="10">Nucleolar protein NAP57</fullName>
    </alternativeName>
    <alternativeName>
        <fullName evidence="9">Nucleolar protein family A member 4</fullName>
    </alternativeName>
    <alternativeName>
        <fullName evidence="11">snoRNP protein DKC1</fullName>
    </alternativeName>
</protein>
<evidence type="ECO:0000256" key="4">
    <source>
        <dbReference type="ARBA" id="ARBA00023235"/>
    </source>
</evidence>
<sequence length="523" mass="58943">VFILPKKHKKKKERKSLPKDDVAEIQHAEEFLIKPESKVAQLDTSQWPLLLKNFDKLNVRTTHYTPLPCGSNPLKREIGDYIRTGFINLDKPSNPSSHEVVAWIRRILRVEKTGHSGTLDPKVTGCLIVCIERATRLVKSQQSAGKEYVGIVRLHNAIEGGSQLSRALETLTGALFQRPPLIAAVKRQLRVRTIYESKMIEYDPERRLGIFWVSCEAGTYIRTLCVHLGLLLGVGGQMQELRRVRSGVMSEKDHMVTMHDVLDAQWLYDNHKDESYLRRVVYPLEKLLTSHKRLVMKDSAVNAICYGAKIMLPGVLRYEDGIEVNQEIVVITTKGEAICMAIALMTTAVISTCDHGIVAKIKRVIMERDTYPRKWGLGPKASQKKLMIKQGLLDKHGKPTDSTPATWMQEYVDYRKLPLGFSQELFRWSSTFLLERFSSVFTQDLTFDHFDETSPQLIKKEKKKKKDKKAKAALESVDDPGDGVCINTVRILAGEGSSSLLLPTVPVPFATAVGWTEAGPSVL</sequence>
<comment type="function">
    <text evidence="7">Catalytic subunit of H/ACA small nucleolar ribonucleoprotein (H/ACA snoRNP) complex, which catalyzes pseudouridylation of rRNA. This involves the isomerization of uridine such that the ribose is subsequently attached to C5, instead of the normal N1. Each rRNA can contain up to 100 pseudouridine ('psi') residues, which may serve to stabilize the conformation of rRNAs. Required for ribosome biogenesis and telomere maintenance. Also required for correct processing or intranuclear trafficking of TERC, the RNA component of the telomerase reverse transcriptase (TERT) holoenzyme.</text>
</comment>
<evidence type="ECO:0000256" key="6">
    <source>
        <dbReference type="ARBA" id="ARBA00044548"/>
    </source>
</evidence>
<dbReference type="CDD" id="cd02572">
    <property type="entry name" value="PseudoU_synth_hDyskerin"/>
    <property type="match status" value="1"/>
</dbReference>
<evidence type="ECO:0000256" key="5">
    <source>
        <dbReference type="ARBA" id="ARBA00044522"/>
    </source>
</evidence>
<dbReference type="GO" id="GO:1990481">
    <property type="term" value="P:mRNA pseudouridine synthesis"/>
    <property type="evidence" value="ECO:0007669"/>
    <property type="project" value="TreeGrafter"/>
</dbReference>
<dbReference type="NCBIfam" id="TIGR00451">
    <property type="entry name" value="unchar_dom_2"/>
    <property type="match status" value="1"/>
</dbReference>
<dbReference type="SMART" id="SM01136">
    <property type="entry name" value="DKCLD"/>
    <property type="match status" value="1"/>
</dbReference>
<accession>A0A452SC43</accession>
<dbReference type="InterPro" id="IPR002501">
    <property type="entry name" value="PsdUridine_synth_N"/>
</dbReference>
<dbReference type="InterPro" id="IPR002478">
    <property type="entry name" value="PUA"/>
</dbReference>
<dbReference type="GO" id="GO:0031120">
    <property type="term" value="P:snRNA pseudouridine synthesis"/>
    <property type="evidence" value="ECO:0007669"/>
    <property type="project" value="TreeGrafter"/>
</dbReference>
<reference evidence="14" key="3">
    <citation type="submission" date="2025-09" db="UniProtKB">
        <authorList>
            <consortium name="Ensembl"/>
        </authorList>
    </citation>
    <scope>IDENTIFICATION</scope>
</reference>
<dbReference type="InterPro" id="IPR020103">
    <property type="entry name" value="PsdUridine_synth_cat_dom_sf"/>
</dbReference>
<evidence type="ECO:0000313" key="14">
    <source>
        <dbReference type="Ensembl" id="ENSUAMP00000029887.1"/>
    </source>
</evidence>
<evidence type="ECO:0000256" key="1">
    <source>
        <dbReference type="ARBA" id="ARBA00001896"/>
    </source>
</evidence>
<dbReference type="SUPFAM" id="SSF55120">
    <property type="entry name" value="Pseudouridine synthase"/>
    <property type="match status" value="1"/>
</dbReference>
<dbReference type="PANTHER" id="PTHR23127">
    <property type="entry name" value="CENTROMERE/MICROTUBULE BINDING PROTEIN CBF5"/>
    <property type="match status" value="1"/>
</dbReference>
<feature type="domain" description="Dyskerin-like" evidence="13">
    <location>
        <begin position="43"/>
        <end position="101"/>
    </location>
</feature>
<dbReference type="InterPro" id="IPR004802">
    <property type="entry name" value="tRNA_PsdUridine_synth_B_fam"/>
</dbReference>
<evidence type="ECO:0000259" key="13">
    <source>
        <dbReference type="SMART" id="SM01136"/>
    </source>
</evidence>
<keyword evidence="15" id="KW-1185">Reference proteome</keyword>
<evidence type="ECO:0000256" key="11">
    <source>
        <dbReference type="ARBA" id="ARBA00082294"/>
    </source>
</evidence>
<evidence type="ECO:0000256" key="8">
    <source>
        <dbReference type="ARBA" id="ARBA00075671"/>
    </source>
</evidence>
<gene>
    <name evidence="14" type="primary">DKC1</name>
</gene>
<dbReference type="GO" id="GO:0031118">
    <property type="term" value="P:rRNA pseudouridine synthesis"/>
    <property type="evidence" value="ECO:0007669"/>
    <property type="project" value="UniProtKB-ARBA"/>
</dbReference>
<proteinExistence type="inferred from homology"/>
<evidence type="ECO:0000256" key="3">
    <source>
        <dbReference type="ARBA" id="ARBA00008999"/>
    </source>
</evidence>
<dbReference type="AlphaFoldDB" id="A0A452SC43"/>
<dbReference type="InterPro" id="IPR032819">
    <property type="entry name" value="TruB_C"/>
</dbReference>
<comment type="similarity">
    <text evidence="3">Belongs to the pseudouridine synthase TruB family.</text>
</comment>
<dbReference type="Pfam" id="PF08068">
    <property type="entry name" value="DKCLD"/>
    <property type="match status" value="1"/>
</dbReference>
<evidence type="ECO:0000256" key="2">
    <source>
        <dbReference type="ARBA" id="ARBA00004408"/>
    </source>
</evidence>
<dbReference type="InterPro" id="IPR015947">
    <property type="entry name" value="PUA-like_sf"/>
</dbReference>
<dbReference type="SMART" id="SM00359">
    <property type="entry name" value="PUA"/>
    <property type="match status" value="1"/>
</dbReference>
<dbReference type="Gene3D" id="3.30.2350.10">
    <property type="entry name" value="Pseudouridine synthase"/>
    <property type="match status" value="1"/>
</dbReference>
<dbReference type="Pfam" id="PF01472">
    <property type="entry name" value="PUA"/>
    <property type="match status" value="1"/>
</dbReference>
<comment type="subcellular location">
    <subcellularLocation>
        <location evidence="2">Nucleus</location>
        <location evidence="2">Cajal body</location>
    </subcellularLocation>
</comment>
<dbReference type="NCBIfam" id="TIGR00425">
    <property type="entry name" value="CBF5"/>
    <property type="match status" value="1"/>
</dbReference>
<evidence type="ECO:0000313" key="15">
    <source>
        <dbReference type="Proteomes" id="UP000291022"/>
    </source>
</evidence>
<dbReference type="GO" id="GO:0009982">
    <property type="term" value="F:pseudouridine synthase activity"/>
    <property type="evidence" value="ECO:0007669"/>
    <property type="project" value="InterPro"/>
</dbReference>
<evidence type="ECO:0000259" key="12">
    <source>
        <dbReference type="SMART" id="SM00359"/>
    </source>
</evidence>
<dbReference type="InterPro" id="IPR004521">
    <property type="entry name" value="Uncharacterised_CHP00451"/>
</dbReference>
<dbReference type="CDD" id="cd21148">
    <property type="entry name" value="PUA_Cbf5"/>
    <property type="match status" value="1"/>
</dbReference>
<dbReference type="PANTHER" id="PTHR23127:SF0">
    <property type="entry name" value="H_ACA RIBONUCLEOPROTEIN COMPLEX SUBUNIT DKC1"/>
    <property type="match status" value="1"/>
</dbReference>
<dbReference type="Pfam" id="PF16198">
    <property type="entry name" value="TruB_C_2"/>
    <property type="match status" value="1"/>
</dbReference>
<dbReference type="GO" id="GO:0000495">
    <property type="term" value="P:box H/ACA sno(s)RNA 3'-end processing"/>
    <property type="evidence" value="ECO:0007669"/>
    <property type="project" value="TreeGrafter"/>
</dbReference>
<evidence type="ECO:0000256" key="7">
    <source>
        <dbReference type="ARBA" id="ARBA00058900"/>
    </source>
</evidence>
<dbReference type="InterPro" id="IPR012960">
    <property type="entry name" value="Dyskerin-like"/>
</dbReference>
<dbReference type="InterPro" id="IPR036974">
    <property type="entry name" value="PUA_sf"/>
</dbReference>
<reference evidence="14" key="2">
    <citation type="submission" date="2025-08" db="UniProtKB">
        <authorList>
            <consortium name="Ensembl"/>
        </authorList>
    </citation>
    <scope>IDENTIFICATION</scope>
</reference>
<dbReference type="NCBIfam" id="NF003280">
    <property type="entry name" value="PRK04270.1"/>
    <property type="match status" value="1"/>
</dbReference>
<evidence type="ECO:0000256" key="9">
    <source>
        <dbReference type="ARBA" id="ARBA00080839"/>
    </source>
</evidence>
<dbReference type="SUPFAM" id="SSF88697">
    <property type="entry name" value="PUA domain-like"/>
    <property type="match status" value="1"/>
</dbReference>
<dbReference type="GO" id="GO:0003723">
    <property type="term" value="F:RNA binding"/>
    <property type="evidence" value="ECO:0007669"/>
    <property type="project" value="InterPro"/>
</dbReference>